<dbReference type="InterPro" id="IPR000595">
    <property type="entry name" value="cNMP-bd_dom"/>
</dbReference>
<evidence type="ECO:0000256" key="1">
    <source>
        <dbReference type="ARBA" id="ARBA00004236"/>
    </source>
</evidence>
<accession>A0A7L3CV88</accession>
<dbReference type="GO" id="GO:0005952">
    <property type="term" value="C:cAMP-dependent protein kinase complex"/>
    <property type="evidence" value="ECO:0007669"/>
    <property type="project" value="InterPro"/>
</dbReference>
<dbReference type="Pfam" id="PF00027">
    <property type="entry name" value="cNMP_binding"/>
    <property type="match status" value="2"/>
</dbReference>
<dbReference type="FunFam" id="1.20.890.10:FF:000001">
    <property type="entry name" value="cAMP-dependent protein kinase type I-alpha regulatory subunit"/>
    <property type="match status" value="1"/>
</dbReference>
<keyword evidence="5 13" id="KW-0116">cAMP-binding</keyword>
<evidence type="ECO:0000256" key="4">
    <source>
        <dbReference type="ARBA" id="ARBA00022553"/>
    </source>
</evidence>
<dbReference type="SUPFAM" id="SSF51206">
    <property type="entry name" value="cAMP-binding domain-like"/>
    <property type="match status" value="2"/>
</dbReference>
<dbReference type="PROSITE" id="PS00889">
    <property type="entry name" value="CNMP_BINDING_2"/>
    <property type="match status" value="2"/>
</dbReference>
<feature type="binding site" evidence="13">
    <location>
        <position position="214"/>
    </location>
    <ligand>
        <name>3',5'-cyclic AMP</name>
        <dbReference type="ChEBI" id="CHEBI:58165"/>
        <label>1</label>
    </ligand>
</feature>
<evidence type="ECO:0000256" key="11">
    <source>
        <dbReference type="ARBA" id="ARBA00023157"/>
    </source>
</evidence>
<evidence type="ECO:0000256" key="7">
    <source>
        <dbReference type="ARBA" id="ARBA00022741"/>
    </source>
</evidence>
<evidence type="ECO:0000256" key="13">
    <source>
        <dbReference type="PIRSR" id="PIRSR000548-1"/>
    </source>
</evidence>
<keyword evidence="16" id="KW-0808">Transferase</keyword>
<feature type="binding site" evidence="13">
    <location>
        <position position="205"/>
    </location>
    <ligand>
        <name>3',5'-cyclic AMP</name>
        <dbReference type="ChEBI" id="CHEBI:58165"/>
        <label>1</label>
    </ligand>
</feature>
<evidence type="ECO:0000256" key="5">
    <source>
        <dbReference type="ARBA" id="ARBA00022566"/>
    </source>
</evidence>
<dbReference type="SUPFAM" id="SSF47391">
    <property type="entry name" value="Dimerization-anchoring domain of cAMP-dependent PK regulatory subunit"/>
    <property type="match status" value="1"/>
</dbReference>
<dbReference type="InterPro" id="IPR050503">
    <property type="entry name" value="cAMP-dep_PK_reg_su-like"/>
</dbReference>
<evidence type="ECO:0000313" key="17">
    <source>
        <dbReference type="Proteomes" id="UP000519225"/>
    </source>
</evidence>
<dbReference type="AlphaFoldDB" id="A0A7L3CV88"/>
<dbReference type="InterPro" id="IPR018490">
    <property type="entry name" value="cNMP-bd_dom_sf"/>
</dbReference>
<dbReference type="Gene3D" id="2.60.120.10">
    <property type="entry name" value="Jelly Rolls"/>
    <property type="match status" value="2"/>
</dbReference>
<dbReference type="InterPro" id="IPR003117">
    <property type="entry name" value="cAMP_dep_PK_reg_su_I/II_a/b"/>
</dbReference>
<evidence type="ECO:0000256" key="2">
    <source>
        <dbReference type="ARBA" id="ARBA00005753"/>
    </source>
</evidence>
<keyword evidence="6" id="KW-0677">Repeat</keyword>
<proteinExistence type="inferred from homology"/>
<feature type="non-terminal residue" evidence="16">
    <location>
        <position position="1"/>
    </location>
</feature>
<dbReference type="EMBL" id="VZTS01004423">
    <property type="protein sequence ID" value="NXT47440.1"/>
    <property type="molecule type" value="Genomic_DNA"/>
</dbReference>
<keyword evidence="8" id="KW-0007">Acetylation</keyword>
<evidence type="ECO:0000259" key="15">
    <source>
        <dbReference type="PROSITE" id="PS50042"/>
    </source>
</evidence>
<feature type="domain" description="Cyclic nucleotide-binding" evidence="15">
    <location>
        <begin position="265"/>
        <end position="386"/>
    </location>
</feature>
<dbReference type="CDD" id="cd00038">
    <property type="entry name" value="CAP_ED"/>
    <property type="match status" value="2"/>
</dbReference>
<keyword evidence="10 13" id="KW-0114">cAMP</keyword>
<dbReference type="Gene3D" id="1.20.890.10">
    <property type="entry name" value="cAMP-dependent protein kinase regulatory subunit, dimerization-anchoring domain"/>
    <property type="match status" value="1"/>
</dbReference>
<keyword evidence="11" id="KW-1015">Disulfide bond</keyword>
<comment type="subcellular location">
    <subcellularLocation>
        <location evidence="1">Cell membrane</location>
    </subcellularLocation>
</comment>
<dbReference type="Proteomes" id="UP000519225">
    <property type="component" value="Unassembled WGS sequence"/>
</dbReference>
<dbReference type="SMART" id="SM00100">
    <property type="entry name" value="cNMP"/>
    <property type="match status" value="2"/>
</dbReference>
<dbReference type="GO" id="GO:0004862">
    <property type="term" value="F:cAMP-dependent protein kinase inhibitor activity"/>
    <property type="evidence" value="ECO:0007669"/>
    <property type="project" value="TreeGrafter"/>
</dbReference>
<evidence type="ECO:0000256" key="12">
    <source>
        <dbReference type="ARBA" id="ARBA00039637"/>
    </source>
</evidence>
<dbReference type="PRINTS" id="PR00103">
    <property type="entry name" value="CAMPKINASE"/>
</dbReference>
<keyword evidence="4" id="KW-0597">Phosphoprotein</keyword>
<comment type="caution">
    <text evidence="16">The sequence shown here is derived from an EMBL/GenBank/DDBJ whole genome shotgun (WGS) entry which is preliminary data.</text>
</comment>
<feature type="binding site" evidence="13">
    <location>
        <position position="336"/>
    </location>
    <ligand>
        <name>3',5'-cyclic AMP</name>
        <dbReference type="ChEBI" id="CHEBI:58165"/>
        <label>2</label>
    </ligand>
</feature>
<keyword evidence="16" id="KW-0418">Kinase</keyword>
<evidence type="ECO:0000256" key="9">
    <source>
        <dbReference type="ARBA" id="ARBA00023136"/>
    </source>
</evidence>
<dbReference type="PIRSF" id="PIRSF000548">
    <property type="entry name" value="PK_regulatory"/>
    <property type="match status" value="1"/>
</dbReference>
<comment type="similarity">
    <text evidence="2">Belongs to the cAMP-dependent kinase regulatory chain family.</text>
</comment>
<dbReference type="SMART" id="SM00394">
    <property type="entry name" value="RIIa"/>
    <property type="match status" value="1"/>
</dbReference>
<evidence type="ECO:0000313" key="16">
    <source>
        <dbReference type="EMBL" id="NXT47440.1"/>
    </source>
</evidence>
<dbReference type="PROSITE" id="PS50042">
    <property type="entry name" value="CNMP_BINDING_3"/>
    <property type="match status" value="2"/>
</dbReference>
<evidence type="ECO:0000256" key="14">
    <source>
        <dbReference type="SAM" id="MobiDB-lite"/>
    </source>
</evidence>
<evidence type="ECO:0000256" key="8">
    <source>
        <dbReference type="ARBA" id="ARBA00022990"/>
    </source>
</evidence>
<dbReference type="GO" id="GO:0034236">
    <property type="term" value="F:protein kinase A catalytic subunit binding"/>
    <property type="evidence" value="ECO:0007669"/>
    <property type="project" value="TreeGrafter"/>
</dbReference>
<protein>
    <recommendedName>
        <fullName evidence="12">cAMP-dependent protein kinase type I-alpha regulatory subunit</fullName>
    </recommendedName>
</protein>
<gene>
    <name evidence="16" type="primary">Prkar1a</name>
    <name evidence="16" type="ORF">PLUSOC_R14088</name>
</gene>
<dbReference type="InterPro" id="IPR012198">
    <property type="entry name" value="cAMP_dep_PK_reg_su"/>
</dbReference>
<dbReference type="GO" id="GO:0005886">
    <property type="term" value="C:plasma membrane"/>
    <property type="evidence" value="ECO:0007669"/>
    <property type="project" value="UniProtKB-SubCell"/>
</dbReference>
<keyword evidence="7 13" id="KW-0547">Nucleotide-binding</keyword>
<feature type="binding site" evidence="13">
    <location>
        <position position="345"/>
    </location>
    <ligand>
        <name>3',5'-cyclic AMP</name>
        <dbReference type="ChEBI" id="CHEBI:58165"/>
        <label>2</label>
    </ligand>
</feature>
<dbReference type="FunFam" id="2.60.120.10:FF:000006">
    <property type="entry name" value="cAMP-dependent protein kinase type I-alpha regulatory subunit"/>
    <property type="match status" value="1"/>
</dbReference>
<dbReference type="PROSITE" id="PS00888">
    <property type="entry name" value="CNMP_BINDING_1"/>
    <property type="match status" value="1"/>
</dbReference>
<dbReference type="Pfam" id="PF02197">
    <property type="entry name" value="RIIa"/>
    <property type="match status" value="1"/>
</dbReference>
<dbReference type="PANTHER" id="PTHR11635:SF129">
    <property type="entry name" value="CAMP-DEPENDENT PROTEIN KINASE TYPE I-ALPHA REGULATORY SUBUNIT"/>
    <property type="match status" value="1"/>
</dbReference>
<evidence type="ECO:0000256" key="10">
    <source>
        <dbReference type="ARBA" id="ARBA00023149"/>
    </source>
</evidence>
<keyword evidence="9" id="KW-0472">Membrane</keyword>
<dbReference type="GO" id="GO:0030552">
    <property type="term" value="F:cAMP binding"/>
    <property type="evidence" value="ECO:0007669"/>
    <property type="project" value="UniProtKB-KW"/>
</dbReference>
<feature type="region of interest" description="Disordered" evidence="14">
    <location>
        <begin position="62"/>
        <end position="96"/>
    </location>
</feature>
<dbReference type="InterPro" id="IPR014710">
    <property type="entry name" value="RmlC-like_jellyroll"/>
</dbReference>
<keyword evidence="3" id="KW-1003">Cell membrane</keyword>
<dbReference type="PANTHER" id="PTHR11635">
    <property type="entry name" value="CAMP-DEPENDENT PROTEIN KINASE REGULATORY CHAIN"/>
    <property type="match status" value="1"/>
</dbReference>
<reference evidence="16 17" key="1">
    <citation type="submission" date="2019-09" db="EMBL/GenBank/DDBJ databases">
        <title>Bird 10,000 Genomes (B10K) Project - Family phase.</title>
        <authorList>
            <person name="Zhang G."/>
        </authorList>
    </citation>
    <scope>NUCLEOTIDE SEQUENCE [LARGE SCALE GENOMIC DNA]</scope>
    <source>
        <strain evidence="16">B10K-DU-012-14</strain>
        <tissue evidence="16">Blood</tissue>
    </source>
</reference>
<feature type="domain" description="Cyclic nucleotide-binding" evidence="15">
    <location>
        <begin position="138"/>
        <end position="239"/>
    </location>
</feature>
<sequence>AMAASSSSSEEERSLRECELYVQKHNIQQLLKDCIVQLCTVRPERPMGFLREYFERLEKEETKQLLNQQKSGSRSDSREDEISPPPPMNPVVKGRRRRGAISAEVYTEEDAASYVRKVIPKDYKTMAALAKAIEKNVLFAHLDDNERSDIFDAMFPVTYIAGETVIQQGNSRDTVGLGLSPCAAFQVYVNNEWATSVGEGGSFGELALIYGTPRAATVKAKTNVKLWGIDRDSYRRILMASIFLADGSTLRKRKMYEEFLSKVSILESLDKWERLTVADALEPVQFEDGQKIVVQGEPGDEFFIILEGTAAVLQRRSENEEFVEVGRLAPSDYFGEIALLMNRPRAATVVARGLLKCVKLDRPRFERVLGPCSDILKRNIQQYNSFVSLSV</sequence>
<dbReference type="GO" id="GO:0005829">
    <property type="term" value="C:cytosol"/>
    <property type="evidence" value="ECO:0007669"/>
    <property type="project" value="TreeGrafter"/>
</dbReference>
<evidence type="ECO:0000256" key="3">
    <source>
        <dbReference type="ARBA" id="ARBA00022475"/>
    </source>
</evidence>
<keyword evidence="17" id="KW-1185">Reference proteome</keyword>
<dbReference type="CDD" id="cd12101">
    <property type="entry name" value="DD_RIalpha_PKA"/>
    <property type="match status" value="1"/>
</dbReference>
<name>A0A7L3CV88_PLUSO</name>
<evidence type="ECO:0000256" key="6">
    <source>
        <dbReference type="ARBA" id="ARBA00022737"/>
    </source>
</evidence>
<dbReference type="GO" id="GO:0016301">
    <property type="term" value="F:kinase activity"/>
    <property type="evidence" value="ECO:0007669"/>
    <property type="project" value="UniProtKB-KW"/>
</dbReference>
<dbReference type="InterPro" id="IPR018488">
    <property type="entry name" value="cNMP-bd_CS"/>
</dbReference>
<feature type="non-terminal residue" evidence="16">
    <location>
        <position position="391"/>
    </location>
</feature>
<organism evidence="16 17">
    <name type="scientific">Pluvianellus socialis</name>
    <name type="common">Magellanic plover</name>
    <dbReference type="NCBI Taxonomy" id="227228"/>
    <lineage>
        <taxon>Eukaryota</taxon>
        <taxon>Metazoa</taxon>
        <taxon>Chordata</taxon>
        <taxon>Craniata</taxon>
        <taxon>Vertebrata</taxon>
        <taxon>Euteleostomi</taxon>
        <taxon>Archelosauria</taxon>
        <taxon>Archosauria</taxon>
        <taxon>Dinosauria</taxon>
        <taxon>Saurischia</taxon>
        <taxon>Theropoda</taxon>
        <taxon>Coelurosauria</taxon>
        <taxon>Aves</taxon>
        <taxon>Neognathae</taxon>
        <taxon>Neoaves</taxon>
        <taxon>Charadriiformes</taxon>
        <taxon>Charadriidae</taxon>
        <taxon>Pluvianellus</taxon>
    </lineage>
</organism>